<dbReference type="InterPro" id="IPR045464">
    <property type="entry name" value="Hrt3/FBXO9_C"/>
</dbReference>
<dbReference type="STRING" id="1051891.A0A0C3QGX2"/>
<organism evidence="5 6">
    <name type="scientific">Tulasnella calospora MUT 4182</name>
    <dbReference type="NCBI Taxonomy" id="1051891"/>
    <lineage>
        <taxon>Eukaryota</taxon>
        <taxon>Fungi</taxon>
        <taxon>Dikarya</taxon>
        <taxon>Basidiomycota</taxon>
        <taxon>Agaricomycotina</taxon>
        <taxon>Agaricomycetes</taxon>
        <taxon>Cantharellales</taxon>
        <taxon>Tulasnellaceae</taxon>
        <taxon>Tulasnella</taxon>
    </lineage>
</organism>
<accession>A0A0C3QGX2</accession>
<dbReference type="OrthoDB" id="2117972at2759"/>
<sequence length="433" mass="49349">MKPSSSQVDSDELAKFREQWKNEVRQKLQETTQAAPPTAETSTATSTAKEKGPEPETTGHKAKRPSNDLSKTLGRIHQRVDAVGPASPEADGRRAHPRSVAEISLTQKQTEAIGKSLYQEAITAEQRGDSEVALHLYQRSFRMNSNVDRLYSRSIMIEEAKAHARTASMPKSERAPHQRRPSVIAPTAKVALVPDTLAELLVSFSSQPLHFMPEDERQGVPLDKLPDELVVAILINLADRRDVLSIERFGSVCRKSRLISLDPVIWRRIVEWAYVPPQVDDLAMMRDIGSSYDDDWRHMYINHPRVSHLITYHRYLRFMPDGTVLSLLANNEISPSQVVHTLKPSLKTKGFYIGTWRLEDSTVIIEDLLDSERIFVRYGFEMTLDLKSKPHGRWNKLTFTTYSSVQLETGEREPLVLKHERPFWFSKVKSYTP</sequence>
<evidence type="ECO:0000256" key="2">
    <source>
        <dbReference type="SAM" id="MobiDB-lite"/>
    </source>
</evidence>
<feature type="compositionally biased region" description="Low complexity" evidence="2">
    <location>
        <begin position="29"/>
        <end position="47"/>
    </location>
</feature>
<dbReference type="GO" id="GO:0031146">
    <property type="term" value="P:SCF-dependent proteasomal ubiquitin-dependent protein catabolic process"/>
    <property type="evidence" value="ECO:0007669"/>
    <property type="project" value="TreeGrafter"/>
</dbReference>
<reference evidence="5 6" key="1">
    <citation type="submission" date="2014-04" db="EMBL/GenBank/DDBJ databases">
        <authorList>
            <consortium name="DOE Joint Genome Institute"/>
            <person name="Kuo A."/>
            <person name="Girlanda M."/>
            <person name="Perotto S."/>
            <person name="Kohler A."/>
            <person name="Nagy L.G."/>
            <person name="Floudas D."/>
            <person name="Copeland A."/>
            <person name="Barry K.W."/>
            <person name="Cichocki N."/>
            <person name="Veneault-Fourrey C."/>
            <person name="LaButti K."/>
            <person name="Lindquist E.A."/>
            <person name="Lipzen A."/>
            <person name="Lundell T."/>
            <person name="Morin E."/>
            <person name="Murat C."/>
            <person name="Sun H."/>
            <person name="Tunlid A."/>
            <person name="Henrissat B."/>
            <person name="Grigoriev I.V."/>
            <person name="Hibbett D.S."/>
            <person name="Martin F."/>
            <person name="Nordberg H.P."/>
            <person name="Cantor M.N."/>
            <person name="Hua S.X."/>
        </authorList>
    </citation>
    <scope>NUCLEOTIDE SEQUENCE [LARGE SCALE GENOMIC DNA]</scope>
    <source>
        <strain evidence="5 6">MUT 4182</strain>
    </source>
</reference>
<dbReference type="PANTHER" id="PTHR12874">
    <property type="entry name" value="F-BOX ONLY PROTEIN 48-RELATED"/>
    <property type="match status" value="1"/>
</dbReference>
<feature type="domain" description="F-box protein Hrt3/FBXO9 C-terminal" evidence="4">
    <location>
        <begin position="307"/>
        <end position="415"/>
    </location>
</feature>
<reference evidence="6" key="2">
    <citation type="submission" date="2015-01" db="EMBL/GenBank/DDBJ databases">
        <title>Evolutionary Origins and Diversification of the Mycorrhizal Mutualists.</title>
        <authorList>
            <consortium name="DOE Joint Genome Institute"/>
            <consortium name="Mycorrhizal Genomics Consortium"/>
            <person name="Kohler A."/>
            <person name="Kuo A."/>
            <person name="Nagy L.G."/>
            <person name="Floudas D."/>
            <person name="Copeland A."/>
            <person name="Barry K.W."/>
            <person name="Cichocki N."/>
            <person name="Veneault-Fourrey C."/>
            <person name="LaButti K."/>
            <person name="Lindquist E.A."/>
            <person name="Lipzen A."/>
            <person name="Lundell T."/>
            <person name="Morin E."/>
            <person name="Murat C."/>
            <person name="Riley R."/>
            <person name="Ohm R."/>
            <person name="Sun H."/>
            <person name="Tunlid A."/>
            <person name="Henrissat B."/>
            <person name="Grigoriev I.V."/>
            <person name="Hibbett D.S."/>
            <person name="Martin F."/>
        </authorList>
    </citation>
    <scope>NUCLEOTIDE SEQUENCE [LARGE SCALE GENOMIC DNA]</scope>
    <source>
        <strain evidence="6">MUT 4182</strain>
    </source>
</reference>
<feature type="compositionally biased region" description="Basic and acidic residues" evidence="2">
    <location>
        <begin position="12"/>
        <end position="28"/>
    </location>
</feature>
<keyword evidence="6" id="KW-1185">Reference proteome</keyword>
<dbReference type="InterPro" id="IPR036047">
    <property type="entry name" value="F-box-like_dom_sf"/>
</dbReference>
<gene>
    <name evidence="5" type="ORF">M407DRAFT_25818</name>
</gene>
<evidence type="ECO:0000313" key="6">
    <source>
        <dbReference type="Proteomes" id="UP000054248"/>
    </source>
</evidence>
<keyword evidence="1" id="KW-0833">Ubl conjugation pathway</keyword>
<dbReference type="Pfam" id="PF19270">
    <property type="entry name" value="FBO_C"/>
    <property type="match status" value="1"/>
</dbReference>
<dbReference type="AlphaFoldDB" id="A0A0C3QGX2"/>
<dbReference type="EMBL" id="KN823053">
    <property type="protein sequence ID" value="KIO24859.1"/>
    <property type="molecule type" value="Genomic_DNA"/>
</dbReference>
<evidence type="ECO:0000313" key="5">
    <source>
        <dbReference type="EMBL" id="KIO24859.1"/>
    </source>
</evidence>
<feature type="region of interest" description="Disordered" evidence="2">
    <location>
        <begin position="1"/>
        <end position="107"/>
    </location>
</feature>
<proteinExistence type="predicted"/>
<dbReference type="InterPro" id="IPR001810">
    <property type="entry name" value="F-box_dom"/>
</dbReference>
<dbReference type="GO" id="GO:0019005">
    <property type="term" value="C:SCF ubiquitin ligase complex"/>
    <property type="evidence" value="ECO:0007669"/>
    <property type="project" value="TreeGrafter"/>
</dbReference>
<evidence type="ECO:0000256" key="1">
    <source>
        <dbReference type="ARBA" id="ARBA00022786"/>
    </source>
</evidence>
<dbReference type="GO" id="GO:0005737">
    <property type="term" value="C:cytoplasm"/>
    <property type="evidence" value="ECO:0007669"/>
    <property type="project" value="TreeGrafter"/>
</dbReference>
<dbReference type="HOGENOM" id="CLU_017706_2_0_1"/>
<dbReference type="PANTHER" id="PTHR12874:SF9">
    <property type="entry name" value="F-BOX ONLY PROTEIN 48"/>
    <property type="match status" value="1"/>
</dbReference>
<evidence type="ECO:0000259" key="4">
    <source>
        <dbReference type="Pfam" id="PF19270"/>
    </source>
</evidence>
<name>A0A0C3QGX2_9AGAM</name>
<evidence type="ECO:0000259" key="3">
    <source>
        <dbReference type="Pfam" id="PF12937"/>
    </source>
</evidence>
<feature type="compositionally biased region" description="Basic and acidic residues" evidence="2">
    <location>
        <begin position="48"/>
        <end position="59"/>
    </location>
</feature>
<dbReference type="Proteomes" id="UP000054248">
    <property type="component" value="Unassembled WGS sequence"/>
</dbReference>
<dbReference type="SUPFAM" id="SSF81383">
    <property type="entry name" value="F-box domain"/>
    <property type="match status" value="1"/>
</dbReference>
<dbReference type="Gene3D" id="1.20.1280.50">
    <property type="match status" value="1"/>
</dbReference>
<feature type="domain" description="F-box" evidence="3">
    <location>
        <begin position="222"/>
        <end position="270"/>
    </location>
</feature>
<protein>
    <submittedName>
        <fullName evidence="5">Uncharacterized protein</fullName>
    </submittedName>
</protein>
<dbReference type="Pfam" id="PF12937">
    <property type="entry name" value="F-box-like"/>
    <property type="match status" value="1"/>
</dbReference>